<protein>
    <recommendedName>
        <fullName evidence="2">FMN-binding domain-containing protein</fullName>
    </recommendedName>
</protein>
<evidence type="ECO:0000256" key="1">
    <source>
        <dbReference type="SAM" id="MobiDB-lite"/>
    </source>
</evidence>
<dbReference type="EMBL" id="VSSQ01001799">
    <property type="protein sequence ID" value="MPM11213.1"/>
    <property type="molecule type" value="Genomic_DNA"/>
</dbReference>
<dbReference type="GO" id="GO:0016020">
    <property type="term" value="C:membrane"/>
    <property type="evidence" value="ECO:0007669"/>
    <property type="project" value="InterPro"/>
</dbReference>
<name>A0A644XAL4_9ZZZZ</name>
<reference evidence="3" key="1">
    <citation type="submission" date="2019-08" db="EMBL/GenBank/DDBJ databases">
        <authorList>
            <person name="Kucharzyk K."/>
            <person name="Murdoch R.W."/>
            <person name="Higgins S."/>
            <person name="Loffler F."/>
        </authorList>
    </citation>
    <scope>NUCLEOTIDE SEQUENCE</scope>
</reference>
<feature type="compositionally biased region" description="Low complexity" evidence="1">
    <location>
        <begin position="28"/>
        <end position="38"/>
    </location>
</feature>
<feature type="compositionally biased region" description="Gly residues" evidence="1">
    <location>
        <begin position="39"/>
        <end position="85"/>
    </location>
</feature>
<evidence type="ECO:0000313" key="3">
    <source>
        <dbReference type="EMBL" id="MPM11213.1"/>
    </source>
</evidence>
<dbReference type="Gene3D" id="3.90.1010.20">
    <property type="match status" value="1"/>
</dbReference>
<dbReference type="Pfam" id="PF04205">
    <property type="entry name" value="FMN_bind"/>
    <property type="match status" value="1"/>
</dbReference>
<proteinExistence type="predicted"/>
<gene>
    <name evidence="3" type="ORF">SDC9_57552</name>
</gene>
<accession>A0A644XAL4</accession>
<dbReference type="SMART" id="SM00900">
    <property type="entry name" value="FMN_bind"/>
    <property type="match status" value="1"/>
</dbReference>
<sequence length="169" mass="16334">MKKIALILCVMIFMSLGLAACADNNGNNTGNTDNNTGTNGTGTNGTGTNGTGTNGTGTNGNGTGTNGTGTNGNGTGTNGGNGAAGAGTLQGSAQGYGGEVTVTVTVDGDDIVSVEAVGEKETQGVGSKAIEELPDKIEDADSTDVEGVSGATVTSNAIKEAVDKALKDK</sequence>
<feature type="region of interest" description="Disordered" evidence="1">
    <location>
        <begin position="28"/>
        <end position="86"/>
    </location>
</feature>
<dbReference type="InterPro" id="IPR007329">
    <property type="entry name" value="FMN-bd"/>
</dbReference>
<dbReference type="GO" id="GO:0010181">
    <property type="term" value="F:FMN binding"/>
    <property type="evidence" value="ECO:0007669"/>
    <property type="project" value="InterPro"/>
</dbReference>
<feature type="domain" description="FMN-binding" evidence="2">
    <location>
        <begin position="95"/>
        <end position="169"/>
    </location>
</feature>
<comment type="caution">
    <text evidence="3">The sequence shown here is derived from an EMBL/GenBank/DDBJ whole genome shotgun (WGS) entry which is preliminary data.</text>
</comment>
<organism evidence="3">
    <name type="scientific">bioreactor metagenome</name>
    <dbReference type="NCBI Taxonomy" id="1076179"/>
    <lineage>
        <taxon>unclassified sequences</taxon>
        <taxon>metagenomes</taxon>
        <taxon>ecological metagenomes</taxon>
    </lineage>
</organism>
<evidence type="ECO:0000259" key="2">
    <source>
        <dbReference type="SMART" id="SM00900"/>
    </source>
</evidence>
<dbReference type="PROSITE" id="PS51257">
    <property type="entry name" value="PROKAR_LIPOPROTEIN"/>
    <property type="match status" value="1"/>
</dbReference>
<dbReference type="AlphaFoldDB" id="A0A644XAL4"/>